<evidence type="ECO:0000313" key="2">
    <source>
        <dbReference type="EMBL" id="PRY90145.1"/>
    </source>
</evidence>
<dbReference type="RefSeq" id="WP_106263965.1">
    <property type="nucleotide sequence ID" value="NZ_PVTQ01000005.1"/>
</dbReference>
<evidence type="ECO:0000259" key="1">
    <source>
        <dbReference type="Pfam" id="PF09356"/>
    </source>
</evidence>
<dbReference type="Pfam" id="PF09356">
    <property type="entry name" value="Phage_BR0599"/>
    <property type="match status" value="1"/>
</dbReference>
<protein>
    <submittedName>
        <fullName evidence="2">Putative phage protein (TIGR02218 family)</fullName>
    </submittedName>
</protein>
<dbReference type="InterPro" id="IPR011928">
    <property type="entry name" value="Phage_phiJL001_Gp84"/>
</dbReference>
<dbReference type="NCBIfam" id="TIGR02218">
    <property type="entry name" value="phg_TIGR02218"/>
    <property type="match status" value="1"/>
</dbReference>
<evidence type="ECO:0000313" key="3">
    <source>
        <dbReference type="Proteomes" id="UP000238392"/>
    </source>
</evidence>
<dbReference type="EMBL" id="PVTQ01000005">
    <property type="protein sequence ID" value="PRY90145.1"/>
    <property type="molecule type" value="Genomic_DNA"/>
</dbReference>
<keyword evidence="3" id="KW-1185">Reference proteome</keyword>
<dbReference type="InterPro" id="IPR018964">
    <property type="entry name" value="Phage_phiJL001_Gp84_C"/>
</dbReference>
<reference evidence="2 3" key="1">
    <citation type="submission" date="2018-03" db="EMBL/GenBank/DDBJ databases">
        <title>Genomic Encyclopedia of Archaeal and Bacterial Type Strains, Phase II (KMG-II): from individual species to whole genera.</title>
        <authorList>
            <person name="Goeker M."/>
        </authorList>
    </citation>
    <scope>NUCLEOTIDE SEQUENCE [LARGE SCALE GENOMIC DNA]</scope>
    <source>
        <strain evidence="2 3">DSM 100212</strain>
    </source>
</reference>
<proteinExistence type="predicted"/>
<feature type="domain" description="Bacteriophage phiJL001 Gp84 C-terminal" evidence="1">
    <location>
        <begin position="191"/>
        <end position="272"/>
    </location>
</feature>
<dbReference type="Pfam" id="PF09931">
    <property type="entry name" value="Phage_phiJL001_Gp84_N"/>
    <property type="match status" value="1"/>
</dbReference>
<dbReference type="Proteomes" id="UP000238392">
    <property type="component" value="Unassembled WGS sequence"/>
</dbReference>
<organism evidence="2 3">
    <name type="scientific">Donghicola tyrosinivorans</name>
    <dbReference type="NCBI Taxonomy" id="1652492"/>
    <lineage>
        <taxon>Bacteria</taxon>
        <taxon>Pseudomonadati</taxon>
        <taxon>Pseudomonadota</taxon>
        <taxon>Alphaproteobacteria</taxon>
        <taxon>Rhodobacterales</taxon>
        <taxon>Roseobacteraceae</taxon>
        <taxon>Donghicola</taxon>
    </lineage>
</organism>
<dbReference type="AlphaFoldDB" id="A0A2T0WTX4"/>
<gene>
    <name evidence="2" type="ORF">CLV74_105125</name>
</gene>
<comment type="caution">
    <text evidence="2">The sequence shown here is derived from an EMBL/GenBank/DDBJ whole genome shotgun (WGS) entry which is preliminary data.</text>
</comment>
<name>A0A2T0WTX4_9RHOB</name>
<dbReference type="OrthoDB" id="1633386at2"/>
<accession>A0A2T0WTX4</accession>
<sequence length="291" mass="31741">MTDIMDHMKTGVTTVCRVWTITRADGVVLGFTDHDTVLELDGVSCRPTSGMNASAIEQSSGLAVDNSEALGILSDDAIREDDIRAGLYDGATVRLWQVNWADTLQRQLQFRGLLGEIRRQGGAFEAELRGFADLLNQPRGRSYQRGCGATLGDKACGVDTSNPAFGGAYQIAEVISAREFVLKGGADFDEGWFQRGSFQVTSGSADGQRGIIRSDHGLDGQRRVTLWEPLGRVPQRDEQVRLVAGCDGVTSTCRYKFMNLMNYQGFPDLPGDEFLKQYPSGAIPMTGGSRR</sequence>